<evidence type="ECO:0000313" key="2">
    <source>
        <dbReference type="EMBL" id="MEQ2219908.1"/>
    </source>
</evidence>
<organism evidence="2 3">
    <name type="scientific">Xenoophorus captivus</name>
    <dbReference type="NCBI Taxonomy" id="1517983"/>
    <lineage>
        <taxon>Eukaryota</taxon>
        <taxon>Metazoa</taxon>
        <taxon>Chordata</taxon>
        <taxon>Craniata</taxon>
        <taxon>Vertebrata</taxon>
        <taxon>Euteleostomi</taxon>
        <taxon>Actinopterygii</taxon>
        <taxon>Neopterygii</taxon>
        <taxon>Teleostei</taxon>
        <taxon>Neoteleostei</taxon>
        <taxon>Acanthomorphata</taxon>
        <taxon>Ovalentaria</taxon>
        <taxon>Atherinomorphae</taxon>
        <taxon>Cyprinodontiformes</taxon>
        <taxon>Goodeidae</taxon>
        <taxon>Xenoophorus</taxon>
    </lineage>
</organism>
<dbReference type="Proteomes" id="UP001434883">
    <property type="component" value="Unassembled WGS sequence"/>
</dbReference>
<evidence type="ECO:0000313" key="3">
    <source>
        <dbReference type="Proteomes" id="UP001434883"/>
    </source>
</evidence>
<protein>
    <submittedName>
        <fullName evidence="2">Uncharacterized protein</fullName>
    </submittedName>
</protein>
<accession>A0ABV0SK16</accession>
<keyword evidence="1" id="KW-0472">Membrane</keyword>
<comment type="caution">
    <text evidence="2">The sequence shown here is derived from an EMBL/GenBank/DDBJ whole genome shotgun (WGS) entry which is preliminary data.</text>
</comment>
<name>A0ABV0SK16_9TELE</name>
<gene>
    <name evidence="2" type="ORF">XENOCAPTIV_028902</name>
</gene>
<sequence length="215" mass="24154">MSTQSRRTRLSRSFIIGGVFLSVFIVTFILWYFCELPFQTCSENHTGKVSKRSMVTPSKDVHVKYYGGLELNYMLGATTTFQFDLCEVIDCGQNPTVWRGYDVYLCGSPIIQADCAKGRPVCSFMHCHSLCEGWEHVLAYTGRWTPTYTYGYQDTAKQISLVRNALTHNTPGGVNPLFLSMKSLSRGLHAQLYSGGTVIYFILEVEVSGTHPNKS</sequence>
<evidence type="ECO:0000256" key="1">
    <source>
        <dbReference type="SAM" id="Phobius"/>
    </source>
</evidence>
<dbReference type="EMBL" id="JAHRIN010083718">
    <property type="protein sequence ID" value="MEQ2219908.1"/>
    <property type="molecule type" value="Genomic_DNA"/>
</dbReference>
<keyword evidence="3" id="KW-1185">Reference proteome</keyword>
<keyword evidence="1" id="KW-1133">Transmembrane helix</keyword>
<feature type="transmembrane region" description="Helical" evidence="1">
    <location>
        <begin position="12"/>
        <end position="33"/>
    </location>
</feature>
<proteinExistence type="predicted"/>
<keyword evidence="1" id="KW-0812">Transmembrane</keyword>
<reference evidence="2 3" key="1">
    <citation type="submission" date="2021-06" db="EMBL/GenBank/DDBJ databases">
        <authorList>
            <person name="Palmer J.M."/>
        </authorList>
    </citation>
    <scope>NUCLEOTIDE SEQUENCE [LARGE SCALE GENOMIC DNA]</scope>
    <source>
        <strain evidence="2 3">XC_2019</strain>
        <tissue evidence="2">Muscle</tissue>
    </source>
</reference>